<proteinExistence type="predicted"/>
<protein>
    <submittedName>
        <fullName evidence="2">Uncharacterized protein</fullName>
    </submittedName>
</protein>
<dbReference type="AlphaFoldDB" id="A0A2Z7CMP4"/>
<name>A0A2Z7CMP4_9LAMI</name>
<feature type="region of interest" description="Disordered" evidence="1">
    <location>
        <begin position="176"/>
        <end position="199"/>
    </location>
</feature>
<evidence type="ECO:0000256" key="1">
    <source>
        <dbReference type="SAM" id="MobiDB-lite"/>
    </source>
</evidence>
<dbReference type="EMBL" id="KQ993893">
    <property type="protein sequence ID" value="KZV48371.1"/>
    <property type="molecule type" value="Genomic_DNA"/>
</dbReference>
<reference evidence="2 3" key="1">
    <citation type="journal article" date="2015" name="Proc. Natl. Acad. Sci. U.S.A.">
        <title>The resurrection genome of Boea hygrometrica: A blueprint for survival of dehydration.</title>
        <authorList>
            <person name="Xiao L."/>
            <person name="Yang G."/>
            <person name="Zhang L."/>
            <person name="Yang X."/>
            <person name="Zhao S."/>
            <person name="Ji Z."/>
            <person name="Zhou Q."/>
            <person name="Hu M."/>
            <person name="Wang Y."/>
            <person name="Chen M."/>
            <person name="Xu Y."/>
            <person name="Jin H."/>
            <person name="Xiao X."/>
            <person name="Hu G."/>
            <person name="Bao F."/>
            <person name="Hu Y."/>
            <person name="Wan P."/>
            <person name="Li L."/>
            <person name="Deng X."/>
            <person name="Kuang T."/>
            <person name="Xiang C."/>
            <person name="Zhu J.K."/>
            <person name="Oliver M.J."/>
            <person name="He Y."/>
        </authorList>
    </citation>
    <scope>NUCLEOTIDE SEQUENCE [LARGE SCALE GENOMIC DNA]</scope>
    <source>
        <strain evidence="3">cv. XS01</strain>
    </source>
</reference>
<gene>
    <name evidence="2" type="ORF">F511_22507</name>
</gene>
<keyword evidence="3" id="KW-1185">Reference proteome</keyword>
<dbReference type="Proteomes" id="UP000250235">
    <property type="component" value="Unassembled WGS sequence"/>
</dbReference>
<evidence type="ECO:0000313" key="3">
    <source>
        <dbReference type="Proteomes" id="UP000250235"/>
    </source>
</evidence>
<sequence length="199" mass="21335">MLRPAIVARERQHASTMARSSGEERRKCAQHLARGGDQRSPKAAHGGALPALVSRNDFARIVSFARNRSTTHRPSSHVCVAQPLARSGTTIRPASTTRHVAALVQACDASHTMRDGRAVFGRRSCDERAASARDDACRGAAACGGAGRSMCGDLSAVFDLKFKMLDTIRQYILIRSEKPGSDTTVGDPDPPPGEEAEEQ</sequence>
<feature type="region of interest" description="Disordered" evidence="1">
    <location>
        <begin position="1"/>
        <end position="25"/>
    </location>
</feature>
<accession>A0A2Z7CMP4</accession>
<organism evidence="2 3">
    <name type="scientific">Dorcoceras hygrometricum</name>
    <dbReference type="NCBI Taxonomy" id="472368"/>
    <lineage>
        <taxon>Eukaryota</taxon>
        <taxon>Viridiplantae</taxon>
        <taxon>Streptophyta</taxon>
        <taxon>Embryophyta</taxon>
        <taxon>Tracheophyta</taxon>
        <taxon>Spermatophyta</taxon>
        <taxon>Magnoliopsida</taxon>
        <taxon>eudicotyledons</taxon>
        <taxon>Gunneridae</taxon>
        <taxon>Pentapetalae</taxon>
        <taxon>asterids</taxon>
        <taxon>lamiids</taxon>
        <taxon>Lamiales</taxon>
        <taxon>Gesneriaceae</taxon>
        <taxon>Didymocarpoideae</taxon>
        <taxon>Trichosporeae</taxon>
        <taxon>Loxocarpinae</taxon>
        <taxon>Dorcoceras</taxon>
    </lineage>
</organism>
<evidence type="ECO:0000313" key="2">
    <source>
        <dbReference type="EMBL" id="KZV48371.1"/>
    </source>
</evidence>